<keyword evidence="4" id="KW-1185">Reference proteome</keyword>
<feature type="region of interest" description="Disordered" evidence="1">
    <location>
        <begin position="202"/>
        <end position="262"/>
    </location>
</feature>
<evidence type="ECO:0000313" key="4">
    <source>
        <dbReference type="Proteomes" id="UP001165190"/>
    </source>
</evidence>
<dbReference type="EMBL" id="BSYR01000022">
    <property type="protein sequence ID" value="GMI87318.1"/>
    <property type="molecule type" value="Genomic_DNA"/>
</dbReference>
<dbReference type="InterPro" id="IPR054722">
    <property type="entry name" value="PolX-like_BBD"/>
</dbReference>
<feature type="domain" description="Retrovirus-related Pol polyprotein from transposon TNT 1-94-like beta-barrel" evidence="2">
    <location>
        <begin position="321"/>
        <end position="399"/>
    </location>
</feature>
<proteinExistence type="predicted"/>
<accession>A0A9W7M4A1</accession>
<protein>
    <recommendedName>
        <fullName evidence="2">Retrovirus-related Pol polyprotein from transposon TNT 1-94-like beta-barrel domain-containing protein</fullName>
    </recommendedName>
</protein>
<dbReference type="PANTHER" id="PTHR35317">
    <property type="entry name" value="OS04G0629600 PROTEIN"/>
    <property type="match status" value="1"/>
</dbReference>
<evidence type="ECO:0000259" key="2">
    <source>
        <dbReference type="Pfam" id="PF22936"/>
    </source>
</evidence>
<dbReference type="OrthoDB" id="1002208at2759"/>
<comment type="caution">
    <text evidence="3">The sequence shown here is derived from an EMBL/GenBank/DDBJ whole genome shotgun (WGS) entry which is preliminary data.</text>
</comment>
<feature type="compositionally biased region" description="Basic and acidic residues" evidence="1">
    <location>
        <begin position="202"/>
        <end position="211"/>
    </location>
</feature>
<evidence type="ECO:0000256" key="1">
    <source>
        <dbReference type="SAM" id="MobiDB-lite"/>
    </source>
</evidence>
<dbReference type="PANTHER" id="PTHR35317:SF35">
    <property type="entry name" value="DUF4219 DOMAIN-CONTAINING PROTEIN"/>
    <property type="match status" value="1"/>
</dbReference>
<reference evidence="3" key="1">
    <citation type="submission" date="2023-05" db="EMBL/GenBank/DDBJ databases">
        <title>Genome and transcriptome analyses reveal genes involved in the formation of fine ridges on petal epidermal cells in Hibiscus trionum.</title>
        <authorList>
            <person name="Koshimizu S."/>
            <person name="Masuda S."/>
            <person name="Ishii T."/>
            <person name="Shirasu K."/>
            <person name="Hoshino A."/>
            <person name="Arita M."/>
        </authorList>
    </citation>
    <scope>NUCLEOTIDE SEQUENCE</scope>
    <source>
        <strain evidence="3">Hamamatsu line</strain>
    </source>
</reference>
<dbReference type="Proteomes" id="UP001165190">
    <property type="component" value="Unassembled WGS sequence"/>
</dbReference>
<feature type="compositionally biased region" description="Basic residues" evidence="1">
    <location>
        <begin position="227"/>
        <end position="241"/>
    </location>
</feature>
<dbReference type="Pfam" id="PF14223">
    <property type="entry name" value="Retrotran_gag_2"/>
    <property type="match status" value="1"/>
</dbReference>
<evidence type="ECO:0000313" key="3">
    <source>
        <dbReference type="EMBL" id="GMI87318.1"/>
    </source>
</evidence>
<name>A0A9W7M4A1_HIBTR</name>
<dbReference type="Pfam" id="PF22936">
    <property type="entry name" value="Pol_BBD"/>
    <property type="match status" value="1"/>
</dbReference>
<organism evidence="3 4">
    <name type="scientific">Hibiscus trionum</name>
    <name type="common">Flower of an hour</name>
    <dbReference type="NCBI Taxonomy" id="183268"/>
    <lineage>
        <taxon>Eukaryota</taxon>
        <taxon>Viridiplantae</taxon>
        <taxon>Streptophyta</taxon>
        <taxon>Embryophyta</taxon>
        <taxon>Tracheophyta</taxon>
        <taxon>Spermatophyta</taxon>
        <taxon>Magnoliopsida</taxon>
        <taxon>eudicotyledons</taxon>
        <taxon>Gunneridae</taxon>
        <taxon>Pentapetalae</taxon>
        <taxon>rosids</taxon>
        <taxon>malvids</taxon>
        <taxon>Malvales</taxon>
        <taxon>Malvaceae</taxon>
        <taxon>Malvoideae</taxon>
        <taxon>Hibiscus</taxon>
    </lineage>
</organism>
<sequence length="448" mass="49786">MGSNGNAMGTAQPLIPIFKGEGYAFWSIRMKTLLRSQDLWDLVEQGYADPDDEGKLRENRKKDSKALVIIQQAVHDSVFSRIAAATTSKQAWLILQKEFQGDSRVLVVKLQSLRRDFETLMMKNGESIADFLSRATTIVSQMRTYGETITDQTIVEKVLRSLTPKFDHVVAAIEESKDLSIFSFNELMGSLQAHESRINRSMERNEEKAFQVKDSTPKYGDSDRSASRGRGRGGYRGRGRGFGKGSCKIEEQRQPGEQTSSKARIQCHHCKKFGHIRADCWYKNQRANFAAGNEASENAGAGESKLFMAHVPSDQKTADVWFVDSGCSNHMTGLKSIFKELNEAEKLKVELGNGKELQVEGKGTVGIETSHGKRILTNVQFVPDIGYNLLSVGQLMDSGHSILFDGGACMIKDKQTCQVMAKIKMTQSKMFPLEVTDVGNFALAATKK</sequence>
<dbReference type="AlphaFoldDB" id="A0A9W7M4A1"/>
<gene>
    <name evidence="3" type="ORF">HRI_002401100</name>
</gene>